<dbReference type="SFLD" id="SFLDF00562">
    <property type="entry name" value="HemN-like__clustered_with_heat"/>
    <property type="match status" value="1"/>
</dbReference>
<dbReference type="InterPro" id="IPR006638">
    <property type="entry name" value="Elp3/MiaA/NifB-like_rSAM"/>
</dbReference>
<keyword evidence="10" id="KW-0963">Cytoplasm</keyword>
<dbReference type="PANTHER" id="PTHR13932">
    <property type="entry name" value="COPROPORPHYRINIGEN III OXIDASE"/>
    <property type="match status" value="1"/>
</dbReference>
<dbReference type="PANTHER" id="PTHR13932:SF5">
    <property type="entry name" value="RADICAL S-ADENOSYL METHIONINE DOMAIN-CONTAINING PROTEIN 1, MITOCHONDRIAL"/>
    <property type="match status" value="1"/>
</dbReference>
<dbReference type="AlphaFoldDB" id="A0A2K9ARS0"/>
<dbReference type="EMBL" id="CP025120">
    <property type="protein sequence ID" value="AUD77851.1"/>
    <property type="molecule type" value="Genomic_DNA"/>
</dbReference>
<evidence type="ECO:0000256" key="1">
    <source>
        <dbReference type="ARBA" id="ARBA00001966"/>
    </source>
</evidence>
<dbReference type="Pfam" id="PF04055">
    <property type="entry name" value="Radical_SAM"/>
    <property type="match status" value="1"/>
</dbReference>
<dbReference type="GO" id="GO:0051539">
    <property type="term" value="F:4 iron, 4 sulfur cluster binding"/>
    <property type="evidence" value="ECO:0007669"/>
    <property type="project" value="UniProtKB-UniRule"/>
</dbReference>
<dbReference type="NCBIfam" id="TIGR00539">
    <property type="entry name" value="hemN_rel"/>
    <property type="match status" value="1"/>
</dbReference>
<evidence type="ECO:0000256" key="2">
    <source>
        <dbReference type="ARBA" id="ARBA00006100"/>
    </source>
</evidence>
<dbReference type="SFLD" id="SFLDG01065">
    <property type="entry name" value="anaerobic_coproporphyrinogen-I"/>
    <property type="match status" value="1"/>
</dbReference>
<dbReference type="PROSITE" id="PS51918">
    <property type="entry name" value="RADICAL_SAM"/>
    <property type="match status" value="1"/>
</dbReference>
<keyword evidence="8 10" id="KW-0411">Iron-sulfur</keyword>
<dbReference type="OrthoDB" id="9808022at2"/>
<dbReference type="GO" id="GO:0046872">
    <property type="term" value="F:metal ion binding"/>
    <property type="evidence" value="ECO:0007669"/>
    <property type="project" value="UniProtKB-UniRule"/>
</dbReference>
<sequence>MSLLTNPPLSLYIHIPWCIKKCPYCDFNSHGIKQLGGLDEIPEQAYIDKLLLDLEQELPFVWGRRLHSIFIGGGTPSLFSAEGMDRLISGVRARLPFEGDIEITMEANPGTFEAERFAGFRQAGINRLSIGVQSFNAKHLERLGRVHNPEQAIAAAEFAHQAGFRSFNLDLMHGLPDQTTEQALADLQTAIDLKPQHISWYQLTIEPNTLFYQQPPSLPVDETLWTIQEQGQSLLKLHGYHQYEISAYARSPEFRSQHNLNYWQFGDYLGIGAGAHGKITRLDLNQIERTTKSRHPKDYLQKSVAEIRTCNAISSHELPFEFMLNALRLLEGVPSSFFEQRTGLPLNSIQPMLNQAIKDGLLLDSMNTIAPTEKGSLFLNELLQRFIDEMDISSQTNTPQENQINIKSLD</sequence>
<accession>A0A2K9ARS0</accession>
<keyword evidence="4 10" id="KW-0349">Heme</keyword>
<evidence type="ECO:0000313" key="11">
    <source>
        <dbReference type="EMBL" id="AUD77851.1"/>
    </source>
</evidence>
<evidence type="ECO:0000256" key="7">
    <source>
        <dbReference type="ARBA" id="ARBA00023004"/>
    </source>
</evidence>
<dbReference type="SUPFAM" id="SSF102114">
    <property type="entry name" value="Radical SAM enzymes"/>
    <property type="match status" value="1"/>
</dbReference>
<evidence type="ECO:0000256" key="4">
    <source>
        <dbReference type="ARBA" id="ARBA00022617"/>
    </source>
</evidence>
<evidence type="ECO:0000256" key="9">
    <source>
        <dbReference type="ARBA" id="ARBA00023186"/>
    </source>
</evidence>
<dbReference type="GO" id="GO:0006779">
    <property type="term" value="P:porphyrin-containing compound biosynthetic process"/>
    <property type="evidence" value="ECO:0007669"/>
    <property type="project" value="InterPro"/>
</dbReference>
<protein>
    <recommendedName>
        <fullName evidence="3 10">Heme chaperone HemW</fullName>
    </recommendedName>
</protein>
<keyword evidence="9 10" id="KW-0143">Chaperone</keyword>
<dbReference type="InterPro" id="IPR058240">
    <property type="entry name" value="rSAM_sf"/>
</dbReference>
<dbReference type="InterPro" id="IPR034505">
    <property type="entry name" value="Coproporphyrinogen-III_oxidase"/>
</dbReference>
<proteinExistence type="inferred from homology"/>
<comment type="function">
    <text evidence="10">Probably acts as a heme chaperone, transferring heme to an unknown acceptor. Binds one molecule of heme per monomer, possibly covalently. Binds 1 [4Fe-4S] cluster. The cluster is coordinated with 3 cysteines and an exchangeable S-adenosyl-L-methionine.</text>
</comment>
<evidence type="ECO:0000256" key="3">
    <source>
        <dbReference type="ARBA" id="ARBA00017228"/>
    </source>
</evidence>
<dbReference type="InterPro" id="IPR013785">
    <property type="entry name" value="Aldolase_TIM"/>
</dbReference>
<evidence type="ECO:0000256" key="5">
    <source>
        <dbReference type="ARBA" id="ARBA00022691"/>
    </source>
</evidence>
<dbReference type="InterPro" id="IPR010723">
    <property type="entry name" value="HemN_C"/>
</dbReference>
<dbReference type="Proteomes" id="UP000232693">
    <property type="component" value="Chromosome"/>
</dbReference>
<dbReference type="RefSeq" id="WP_106645772.1">
    <property type="nucleotide sequence ID" value="NZ_BMGO01000001.1"/>
</dbReference>
<comment type="subcellular location">
    <subcellularLocation>
        <location evidence="10">Cytoplasm</location>
    </subcellularLocation>
</comment>
<reference evidence="11 12" key="1">
    <citation type="submission" date="2017-12" db="EMBL/GenBank/DDBJ databases">
        <title>Kangiella profundi FT102 completed genome.</title>
        <authorList>
            <person name="Xu J."/>
            <person name="Wang J."/>
            <person name="Lu Y."/>
        </authorList>
    </citation>
    <scope>NUCLEOTIDE SEQUENCE [LARGE SCALE GENOMIC DNA]</scope>
    <source>
        <strain evidence="11 12">FT102</strain>
    </source>
</reference>
<keyword evidence="12" id="KW-1185">Reference proteome</keyword>
<keyword evidence="7 10" id="KW-0408">Iron</keyword>
<dbReference type="KEGG" id="kpd:CW740_00810"/>
<dbReference type="SFLD" id="SFLDS00029">
    <property type="entry name" value="Radical_SAM"/>
    <property type="match status" value="1"/>
</dbReference>
<dbReference type="CDD" id="cd01335">
    <property type="entry name" value="Radical_SAM"/>
    <property type="match status" value="1"/>
</dbReference>
<dbReference type="Pfam" id="PF06969">
    <property type="entry name" value="HemN_C"/>
    <property type="match status" value="1"/>
</dbReference>
<evidence type="ECO:0000256" key="8">
    <source>
        <dbReference type="ARBA" id="ARBA00023014"/>
    </source>
</evidence>
<keyword evidence="5 10" id="KW-0949">S-adenosyl-L-methionine</keyword>
<dbReference type="SMART" id="SM00729">
    <property type="entry name" value="Elp3"/>
    <property type="match status" value="1"/>
</dbReference>
<comment type="cofactor">
    <cofactor evidence="1">
        <name>[4Fe-4S] cluster</name>
        <dbReference type="ChEBI" id="CHEBI:49883"/>
    </cofactor>
</comment>
<gene>
    <name evidence="11" type="ORF">CW740_00810</name>
</gene>
<evidence type="ECO:0000313" key="12">
    <source>
        <dbReference type="Proteomes" id="UP000232693"/>
    </source>
</evidence>
<dbReference type="GO" id="GO:0005737">
    <property type="term" value="C:cytoplasm"/>
    <property type="evidence" value="ECO:0007669"/>
    <property type="project" value="UniProtKB-SubCell"/>
</dbReference>
<comment type="similarity">
    <text evidence="2">Belongs to the anaerobic coproporphyrinogen-III oxidase family. HemW subfamily.</text>
</comment>
<evidence type="ECO:0000256" key="10">
    <source>
        <dbReference type="RuleBase" id="RU364116"/>
    </source>
</evidence>
<organism evidence="11 12">
    <name type="scientific">Kangiella profundi</name>
    <dbReference type="NCBI Taxonomy" id="1561924"/>
    <lineage>
        <taxon>Bacteria</taxon>
        <taxon>Pseudomonadati</taxon>
        <taxon>Pseudomonadota</taxon>
        <taxon>Gammaproteobacteria</taxon>
        <taxon>Kangiellales</taxon>
        <taxon>Kangiellaceae</taxon>
        <taxon>Kangiella</taxon>
    </lineage>
</organism>
<keyword evidence="6 10" id="KW-0479">Metal-binding</keyword>
<dbReference type="InterPro" id="IPR004559">
    <property type="entry name" value="HemW-like"/>
</dbReference>
<keyword evidence="10" id="KW-0004">4Fe-4S</keyword>
<dbReference type="Gene3D" id="3.20.20.70">
    <property type="entry name" value="Aldolase class I"/>
    <property type="match status" value="1"/>
</dbReference>
<evidence type="ECO:0000256" key="6">
    <source>
        <dbReference type="ARBA" id="ARBA00022723"/>
    </source>
</evidence>
<dbReference type="InterPro" id="IPR007197">
    <property type="entry name" value="rSAM"/>
</dbReference>
<dbReference type="GO" id="GO:0004109">
    <property type="term" value="F:coproporphyrinogen oxidase activity"/>
    <property type="evidence" value="ECO:0007669"/>
    <property type="project" value="InterPro"/>
</dbReference>
<dbReference type="SFLD" id="SFLDF00288">
    <property type="entry name" value="HemN-like__clustered_with_nucl"/>
    <property type="match status" value="1"/>
</dbReference>
<name>A0A2K9ARS0_9GAMM</name>